<feature type="compositionally biased region" description="Polar residues" evidence="1">
    <location>
        <begin position="32"/>
        <end position="42"/>
    </location>
</feature>
<organism evidence="2 3">
    <name type="scientific">Zopfia rhizophila CBS 207.26</name>
    <dbReference type="NCBI Taxonomy" id="1314779"/>
    <lineage>
        <taxon>Eukaryota</taxon>
        <taxon>Fungi</taxon>
        <taxon>Dikarya</taxon>
        <taxon>Ascomycota</taxon>
        <taxon>Pezizomycotina</taxon>
        <taxon>Dothideomycetes</taxon>
        <taxon>Dothideomycetes incertae sedis</taxon>
        <taxon>Zopfiaceae</taxon>
        <taxon>Zopfia</taxon>
    </lineage>
</organism>
<feature type="region of interest" description="Disordered" evidence="1">
    <location>
        <begin position="268"/>
        <end position="291"/>
    </location>
</feature>
<evidence type="ECO:0000313" key="2">
    <source>
        <dbReference type="EMBL" id="KAF2187565.1"/>
    </source>
</evidence>
<feature type="compositionally biased region" description="Polar residues" evidence="1">
    <location>
        <begin position="280"/>
        <end position="291"/>
    </location>
</feature>
<feature type="compositionally biased region" description="Low complexity" evidence="1">
    <location>
        <begin position="19"/>
        <end position="31"/>
    </location>
</feature>
<evidence type="ECO:0000313" key="3">
    <source>
        <dbReference type="Proteomes" id="UP000800200"/>
    </source>
</evidence>
<name>A0A6A6E952_9PEZI</name>
<protein>
    <submittedName>
        <fullName evidence="2">Uncharacterized protein</fullName>
    </submittedName>
</protein>
<proteinExistence type="predicted"/>
<reference evidence="2" key="1">
    <citation type="journal article" date="2020" name="Stud. Mycol.">
        <title>101 Dothideomycetes genomes: a test case for predicting lifestyles and emergence of pathogens.</title>
        <authorList>
            <person name="Haridas S."/>
            <person name="Albert R."/>
            <person name="Binder M."/>
            <person name="Bloem J."/>
            <person name="Labutti K."/>
            <person name="Salamov A."/>
            <person name="Andreopoulos B."/>
            <person name="Baker S."/>
            <person name="Barry K."/>
            <person name="Bills G."/>
            <person name="Bluhm B."/>
            <person name="Cannon C."/>
            <person name="Castanera R."/>
            <person name="Culley D."/>
            <person name="Daum C."/>
            <person name="Ezra D."/>
            <person name="Gonzalez J."/>
            <person name="Henrissat B."/>
            <person name="Kuo A."/>
            <person name="Liang C."/>
            <person name="Lipzen A."/>
            <person name="Lutzoni F."/>
            <person name="Magnuson J."/>
            <person name="Mondo S."/>
            <person name="Nolan M."/>
            <person name="Ohm R."/>
            <person name="Pangilinan J."/>
            <person name="Park H.-J."/>
            <person name="Ramirez L."/>
            <person name="Alfaro M."/>
            <person name="Sun H."/>
            <person name="Tritt A."/>
            <person name="Yoshinaga Y."/>
            <person name="Zwiers L.-H."/>
            <person name="Turgeon B."/>
            <person name="Goodwin S."/>
            <person name="Spatafora J."/>
            <person name="Crous P."/>
            <person name="Grigoriev I."/>
        </authorList>
    </citation>
    <scope>NUCLEOTIDE SEQUENCE</scope>
    <source>
        <strain evidence="2">CBS 207.26</strain>
    </source>
</reference>
<sequence length="342" mass="37623">MATSFESSDVLYAYTTISRSSSSTGASRQASPAETSPAETSSIEGLQGVPIYQYTGVRDLQERVKSQSTELQAGRSNQQYLVFRSVTKGHLDMLDRKRASIGKHTRMTHYTDTNLLIVKLMPSVEHEITYLLLADDLSHVLAGMGLPRRSLIPLGGSRFSGPNSSKEGDSAYKPRSRNRRADWPTLVFESRLSETLTRLRHDARWWLTNSGGDVRIVIIILITPVEKRLQVEKWCLSPATGHRPATRAHLNSNPLVPTRIQEVTITQNPATPPNPAAQPGTTVQPSTTTQPDAAASYAVTGAPLILEFQNLLLRAPIPPEGDVVFPAADLLLWADSFWESVV</sequence>
<dbReference type="EMBL" id="ML994626">
    <property type="protein sequence ID" value="KAF2187565.1"/>
    <property type="molecule type" value="Genomic_DNA"/>
</dbReference>
<dbReference type="Proteomes" id="UP000800200">
    <property type="component" value="Unassembled WGS sequence"/>
</dbReference>
<keyword evidence="3" id="KW-1185">Reference proteome</keyword>
<feature type="region of interest" description="Disordered" evidence="1">
    <location>
        <begin position="156"/>
        <end position="176"/>
    </location>
</feature>
<feature type="region of interest" description="Disordered" evidence="1">
    <location>
        <begin position="19"/>
        <end position="42"/>
    </location>
</feature>
<evidence type="ECO:0000256" key="1">
    <source>
        <dbReference type="SAM" id="MobiDB-lite"/>
    </source>
</evidence>
<gene>
    <name evidence="2" type="ORF">K469DRAFT_704469</name>
</gene>
<dbReference type="AlphaFoldDB" id="A0A6A6E952"/>
<accession>A0A6A6E952</accession>
<dbReference type="OrthoDB" id="76567at2759"/>